<dbReference type="PROSITE" id="PS01124">
    <property type="entry name" value="HTH_ARAC_FAMILY_2"/>
    <property type="match status" value="1"/>
</dbReference>
<dbReference type="InterPro" id="IPR018060">
    <property type="entry name" value="HTH_AraC"/>
</dbReference>
<keyword evidence="4" id="KW-0812">Transmembrane</keyword>
<sequence length="336" mass="37029">MPILLDAALRGMLLSLLLILIAVLWRERARLAIALCLGLCVQVISSTPWFEATLPRWWQAPFVAISVGNAVLFYLLVRVLLDDDFILRPVHGVAWGAALLVSVVNCLAYSWPTLLVVRLIPLLCAVLAAAAALRHWRVDLVEQRRTLRAVIVIGGIVYSVVTLALRLQHESEPWQGAPALYDVAALLAIVAIAAFRMVRLEPSELLSRPARAAPPPPEAPDEALANALHRLMTDELAYRGGDLTVASLAARLDVPEYRLRKLINKQLGHRNFNSYINEFRLREAQAALIDPARRALPVLTIALTAGFQSIGPFNRAFKAATGLTPTEFRKENLAES</sequence>
<keyword evidence="7" id="KW-1185">Reference proteome</keyword>
<dbReference type="GO" id="GO:0043565">
    <property type="term" value="F:sequence-specific DNA binding"/>
    <property type="evidence" value="ECO:0007669"/>
    <property type="project" value="InterPro"/>
</dbReference>
<dbReference type="SUPFAM" id="SSF46689">
    <property type="entry name" value="Homeodomain-like"/>
    <property type="match status" value="1"/>
</dbReference>
<feature type="transmembrane region" description="Helical" evidence="4">
    <location>
        <begin position="62"/>
        <end position="81"/>
    </location>
</feature>
<dbReference type="PROSITE" id="PS00041">
    <property type="entry name" value="HTH_ARAC_FAMILY_1"/>
    <property type="match status" value="1"/>
</dbReference>
<keyword evidence="2" id="KW-0238">DNA-binding</keyword>
<name>A0A6I2LEY6_9BURK</name>
<dbReference type="PANTHER" id="PTHR43280">
    <property type="entry name" value="ARAC-FAMILY TRANSCRIPTIONAL REGULATOR"/>
    <property type="match status" value="1"/>
</dbReference>
<accession>A0A6I2LEY6</accession>
<dbReference type="AlphaFoldDB" id="A0A6I2LEY6"/>
<comment type="caution">
    <text evidence="6">The sequence shown here is derived from an EMBL/GenBank/DDBJ whole genome shotgun (WGS) entry which is preliminary data.</text>
</comment>
<keyword evidence="1" id="KW-0805">Transcription regulation</keyword>
<evidence type="ECO:0000256" key="4">
    <source>
        <dbReference type="SAM" id="Phobius"/>
    </source>
</evidence>
<evidence type="ECO:0000313" key="7">
    <source>
        <dbReference type="Proteomes" id="UP000433309"/>
    </source>
</evidence>
<reference evidence="6 7" key="1">
    <citation type="submission" date="2019-11" db="EMBL/GenBank/DDBJ databases">
        <title>Novel species isolated from a subtropical stream in China.</title>
        <authorList>
            <person name="Lu H."/>
        </authorList>
    </citation>
    <scope>NUCLEOTIDE SEQUENCE [LARGE SCALE GENOMIC DNA]</scope>
    <source>
        <strain evidence="6 7">FT80W</strain>
    </source>
</reference>
<proteinExistence type="predicted"/>
<feature type="transmembrane region" description="Helical" evidence="4">
    <location>
        <begin position="117"/>
        <end position="134"/>
    </location>
</feature>
<feature type="transmembrane region" description="Helical" evidence="4">
    <location>
        <begin position="32"/>
        <end position="50"/>
    </location>
</feature>
<keyword evidence="4" id="KW-0472">Membrane</keyword>
<keyword evidence="4" id="KW-1133">Transmembrane helix</keyword>
<feature type="transmembrane region" description="Helical" evidence="4">
    <location>
        <begin position="179"/>
        <end position="198"/>
    </location>
</feature>
<evidence type="ECO:0000313" key="6">
    <source>
        <dbReference type="EMBL" id="MRW94819.1"/>
    </source>
</evidence>
<dbReference type="SMART" id="SM00342">
    <property type="entry name" value="HTH_ARAC"/>
    <property type="match status" value="1"/>
</dbReference>
<organism evidence="6 7">
    <name type="scientific">Duganella guangzhouensis</name>
    <dbReference type="NCBI Taxonomy" id="2666084"/>
    <lineage>
        <taxon>Bacteria</taxon>
        <taxon>Pseudomonadati</taxon>
        <taxon>Pseudomonadota</taxon>
        <taxon>Betaproteobacteria</taxon>
        <taxon>Burkholderiales</taxon>
        <taxon>Oxalobacteraceae</taxon>
        <taxon>Telluria group</taxon>
        <taxon>Duganella</taxon>
    </lineage>
</organism>
<keyword evidence="3" id="KW-0804">Transcription</keyword>
<evidence type="ECO:0000256" key="3">
    <source>
        <dbReference type="ARBA" id="ARBA00023163"/>
    </source>
</evidence>
<dbReference type="Pfam" id="PF12833">
    <property type="entry name" value="HTH_18"/>
    <property type="match status" value="1"/>
</dbReference>
<evidence type="ECO:0000259" key="5">
    <source>
        <dbReference type="PROSITE" id="PS01124"/>
    </source>
</evidence>
<feature type="domain" description="HTH araC/xylS-type" evidence="5">
    <location>
        <begin position="226"/>
        <end position="331"/>
    </location>
</feature>
<dbReference type="EMBL" id="WKJK01000038">
    <property type="protein sequence ID" value="MRW94819.1"/>
    <property type="molecule type" value="Genomic_DNA"/>
</dbReference>
<dbReference type="InterPro" id="IPR018062">
    <property type="entry name" value="HTH_AraC-typ_CS"/>
</dbReference>
<gene>
    <name evidence="6" type="ORF">GJ699_33130</name>
</gene>
<dbReference type="GO" id="GO:0003700">
    <property type="term" value="F:DNA-binding transcription factor activity"/>
    <property type="evidence" value="ECO:0007669"/>
    <property type="project" value="InterPro"/>
</dbReference>
<dbReference type="RefSeq" id="WP_154383686.1">
    <property type="nucleotide sequence ID" value="NZ_WKJK01000038.1"/>
</dbReference>
<dbReference type="InterPro" id="IPR009057">
    <property type="entry name" value="Homeodomain-like_sf"/>
</dbReference>
<feature type="transmembrane region" description="Helical" evidence="4">
    <location>
        <begin position="146"/>
        <end position="167"/>
    </location>
</feature>
<evidence type="ECO:0000256" key="1">
    <source>
        <dbReference type="ARBA" id="ARBA00023015"/>
    </source>
</evidence>
<dbReference type="Gene3D" id="1.10.10.60">
    <property type="entry name" value="Homeodomain-like"/>
    <property type="match status" value="1"/>
</dbReference>
<feature type="transmembrane region" description="Helical" evidence="4">
    <location>
        <begin position="93"/>
        <end position="111"/>
    </location>
</feature>
<dbReference type="Proteomes" id="UP000433309">
    <property type="component" value="Unassembled WGS sequence"/>
</dbReference>
<feature type="transmembrane region" description="Helical" evidence="4">
    <location>
        <begin position="7"/>
        <end position="25"/>
    </location>
</feature>
<protein>
    <submittedName>
        <fullName evidence="6">Helix-turn-helix domain-containing protein</fullName>
    </submittedName>
</protein>
<evidence type="ECO:0000256" key="2">
    <source>
        <dbReference type="ARBA" id="ARBA00023125"/>
    </source>
</evidence>
<dbReference type="PANTHER" id="PTHR43280:SF29">
    <property type="entry name" value="ARAC-FAMILY TRANSCRIPTIONAL REGULATOR"/>
    <property type="match status" value="1"/>
</dbReference>